<dbReference type="PANTHER" id="PTHR43005">
    <property type="entry name" value="BLR7065 PROTEIN"/>
    <property type="match status" value="1"/>
</dbReference>
<dbReference type="GO" id="GO:0005886">
    <property type="term" value="C:plasma membrane"/>
    <property type="evidence" value="ECO:0007669"/>
    <property type="project" value="UniProtKB-SubCell"/>
</dbReference>
<keyword evidence="3" id="KW-1003">Cell membrane</keyword>
<evidence type="ECO:0000256" key="4">
    <source>
        <dbReference type="ARBA" id="ARBA00022692"/>
    </source>
</evidence>
<evidence type="ECO:0000256" key="5">
    <source>
        <dbReference type="ARBA" id="ARBA00022989"/>
    </source>
</evidence>
<keyword evidence="5 7" id="KW-1133">Transmembrane helix</keyword>
<feature type="transmembrane region" description="Helical" evidence="7">
    <location>
        <begin position="286"/>
        <end position="308"/>
    </location>
</feature>
<evidence type="ECO:0000313" key="11">
    <source>
        <dbReference type="Proteomes" id="UP000013523"/>
    </source>
</evidence>
<feature type="transmembrane region" description="Helical" evidence="7">
    <location>
        <begin position="130"/>
        <end position="151"/>
    </location>
</feature>
<dbReference type="InterPro" id="IPR000515">
    <property type="entry name" value="MetI-like"/>
</dbReference>
<keyword evidence="4 7" id="KW-0812">Transmembrane</keyword>
<evidence type="ECO:0000313" key="10">
    <source>
        <dbReference type="EMBL" id="AGK95962.1"/>
    </source>
</evidence>
<dbReference type="Pfam" id="PF00528">
    <property type="entry name" value="BPD_transp_1"/>
    <property type="match status" value="1"/>
</dbReference>
<dbReference type="OrthoDB" id="9761387at2"/>
<keyword evidence="6 7" id="KW-0472">Membrane</keyword>
<keyword evidence="11" id="KW-1185">Reference proteome</keyword>
<comment type="subcellular location">
    <subcellularLocation>
        <location evidence="1 7">Cell membrane</location>
        <topology evidence="1 7">Multi-pass membrane protein</topology>
    </subcellularLocation>
</comment>
<feature type="transmembrane region" description="Helical" evidence="7">
    <location>
        <begin position="97"/>
        <end position="118"/>
    </location>
</feature>
<dbReference type="STRING" id="86416.Clopa_0946"/>
<protein>
    <submittedName>
        <fullName evidence="10">Permease component of ABC-type sugar transporter</fullName>
    </submittedName>
</protein>
<evidence type="ECO:0000256" key="7">
    <source>
        <dbReference type="RuleBase" id="RU363032"/>
    </source>
</evidence>
<dbReference type="PATRIC" id="fig|86416.3.peg.936"/>
<evidence type="ECO:0000256" key="6">
    <source>
        <dbReference type="ARBA" id="ARBA00023136"/>
    </source>
</evidence>
<dbReference type="SUPFAM" id="SSF161098">
    <property type="entry name" value="MetI-like"/>
    <property type="match status" value="1"/>
</dbReference>
<feature type="region of interest" description="Disordered" evidence="8">
    <location>
        <begin position="1"/>
        <end position="24"/>
    </location>
</feature>
<feature type="transmembrane region" description="Helical" evidence="7">
    <location>
        <begin position="33"/>
        <end position="54"/>
    </location>
</feature>
<organism evidence="10 11">
    <name type="scientific">Clostridium pasteurianum BC1</name>
    <dbReference type="NCBI Taxonomy" id="86416"/>
    <lineage>
        <taxon>Bacteria</taxon>
        <taxon>Bacillati</taxon>
        <taxon>Bacillota</taxon>
        <taxon>Clostridia</taxon>
        <taxon>Eubacteriales</taxon>
        <taxon>Clostridiaceae</taxon>
        <taxon>Clostridium</taxon>
    </lineage>
</organism>
<dbReference type="PROSITE" id="PS50928">
    <property type="entry name" value="ABC_TM1"/>
    <property type="match status" value="1"/>
</dbReference>
<evidence type="ECO:0000256" key="2">
    <source>
        <dbReference type="ARBA" id="ARBA00022448"/>
    </source>
</evidence>
<dbReference type="RefSeq" id="WP_015614286.1">
    <property type="nucleotide sequence ID" value="NC_021182.1"/>
</dbReference>
<dbReference type="AlphaFoldDB" id="R4JYR0"/>
<dbReference type="Proteomes" id="UP000013523">
    <property type="component" value="Chromosome"/>
</dbReference>
<dbReference type="PANTHER" id="PTHR43005:SF2">
    <property type="entry name" value="INTEGRAL MEMBRANE SUGAR TRANSPORT PROTEIN"/>
    <property type="match status" value="1"/>
</dbReference>
<gene>
    <name evidence="10" type="ORF">Clopa_0946</name>
</gene>
<evidence type="ECO:0000256" key="8">
    <source>
        <dbReference type="SAM" id="MobiDB-lite"/>
    </source>
</evidence>
<dbReference type="InterPro" id="IPR035906">
    <property type="entry name" value="MetI-like_sf"/>
</dbReference>
<reference evidence="10 11" key="1">
    <citation type="submission" date="2012-01" db="EMBL/GenBank/DDBJ databases">
        <title>Complete sequence of chromosome of Clostridium pasteurianum BC1.</title>
        <authorList>
            <consortium name="US DOE Joint Genome Institute"/>
            <person name="Lucas S."/>
            <person name="Han J."/>
            <person name="Lapidus A."/>
            <person name="Cheng J.-F."/>
            <person name="Goodwin L."/>
            <person name="Pitluck S."/>
            <person name="Peters L."/>
            <person name="Mikhailova N."/>
            <person name="Teshima H."/>
            <person name="Detter J.C."/>
            <person name="Han C."/>
            <person name="Tapia R."/>
            <person name="Land M."/>
            <person name="Hauser L."/>
            <person name="Kyrpides N."/>
            <person name="Ivanova N."/>
            <person name="Pagani I."/>
            <person name="Dunn J."/>
            <person name="Taghavi S."/>
            <person name="Francis A."/>
            <person name="van der Lelie D."/>
            <person name="Woyke T."/>
        </authorList>
    </citation>
    <scope>NUCLEOTIDE SEQUENCE [LARGE SCALE GENOMIC DNA]</scope>
    <source>
        <strain evidence="10 11">BC1</strain>
    </source>
</reference>
<dbReference type="Gene3D" id="1.10.3720.10">
    <property type="entry name" value="MetI-like"/>
    <property type="match status" value="1"/>
</dbReference>
<dbReference type="KEGG" id="cpas:Clopa_0946"/>
<keyword evidence="10" id="KW-0762">Sugar transport</keyword>
<dbReference type="HOGENOM" id="CLU_016047_0_3_9"/>
<evidence type="ECO:0000259" key="9">
    <source>
        <dbReference type="PROSITE" id="PS50928"/>
    </source>
</evidence>
<feature type="transmembrane region" description="Helical" evidence="7">
    <location>
        <begin position="171"/>
        <end position="191"/>
    </location>
</feature>
<feature type="domain" description="ABC transmembrane type-1" evidence="9">
    <location>
        <begin position="93"/>
        <end position="307"/>
    </location>
</feature>
<dbReference type="CDD" id="cd06261">
    <property type="entry name" value="TM_PBP2"/>
    <property type="match status" value="1"/>
</dbReference>
<feature type="compositionally biased region" description="Polar residues" evidence="8">
    <location>
        <begin position="1"/>
        <end position="19"/>
    </location>
</feature>
<accession>R4JYR0</accession>
<evidence type="ECO:0000256" key="1">
    <source>
        <dbReference type="ARBA" id="ARBA00004651"/>
    </source>
</evidence>
<sequence>MSQLTENVETTVTPDITNNKKNRHKKDYSEKRLGYLMVAPALIIIILIAVYPIIKTFWNSFFDMQLQNPDATKFIGAKNYIKMLADPVIWQSLWNTFYFTFFSVIIELALGFVLALIMNSNFRGKGIVRTSILIPWAIPGIIVALMWQFMFNDKLGVINEILMNLHIIKTPIVWLGTKGYAMWAVIIADVWKQLPFMALMLLAGLQIVPEELYEAADVDGASYFGKFWRITLPYIKNVVIVVLLFRIIGALRIFDTIYGMTAGGPGNSTVSIIMYAYKQLFNNLDIGYGSAVAMLSFVLIFILCLAYLKLLGSKNED</sequence>
<dbReference type="EMBL" id="CP003261">
    <property type="protein sequence ID" value="AGK95962.1"/>
    <property type="molecule type" value="Genomic_DNA"/>
</dbReference>
<comment type="similarity">
    <text evidence="7">Belongs to the binding-protein-dependent transport system permease family.</text>
</comment>
<dbReference type="eggNOG" id="COG1175">
    <property type="taxonomic scope" value="Bacteria"/>
</dbReference>
<evidence type="ECO:0000256" key="3">
    <source>
        <dbReference type="ARBA" id="ARBA00022475"/>
    </source>
</evidence>
<dbReference type="GO" id="GO:0055085">
    <property type="term" value="P:transmembrane transport"/>
    <property type="evidence" value="ECO:0007669"/>
    <property type="project" value="InterPro"/>
</dbReference>
<keyword evidence="2 7" id="KW-0813">Transport</keyword>
<proteinExistence type="inferred from homology"/>
<feature type="transmembrane region" description="Helical" evidence="7">
    <location>
        <begin position="234"/>
        <end position="254"/>
    </location>
</feature>
<name>R4JYR0_CLOPA</name>